<name>A0ABR6RAB8_9BURK</name>
<proteinExistence type="inferred from homology"/>
<protein>
    <submittedName>
        <fullName evidence="5">Glutamate/aspartate transport system substrate-binding protein</fullName>
    </submittedName>
</protein>
<evidence type="ECO:0000259" key="4">
    <source>
        <dbReference type="SMART" id="SM00062"/>
    </source>
</evidence>
<dbReference type="Proteomes" id="UP000562492">
    <property type="component" value="Unassembled WGS sequence"/>
</dbReference>
<dbReference type="Gene3D" id="3.40.190.10">
    <property type="entry name" value="Periplasmic binding protein-like II"/>
    <property type="match status" value="2"/>
</dbReference>
<keyword evidence="2" id="KW-0813">Transport</keyword>
<evidence type="ECO:0000256" key="2">
    <source>
        <dbReference type="ARBA" id="ARBA00022448"/>
    </source>
</evidence>
<accession>A0ABR6RAB8</accession>
<evidence type="ECO:0000313" key="5">
    <source>
        <dbReference type="EMBL" id="MBB6575979.1"/>
    </source>
</evidence>
<dbReference type="PANTHER" id="PTHR30085">
    <property type="entry name" value="AMINO ACID ABC TRANSPORTER PERMEASE"/>
    <property type="match status" value="1"/>
</dbReference>
<organism evidence="5 6">
    <name type="scientific">Comamonas odontotermitis</name>
    <dbReference type="NCBI Taxonomy" id="379895"/>
    <lineage>
        <taxon>Bacteria</taxon>
        <taxon>Pseudomonadati</taxon>
        <taxon>Pseudomonadota</taxon>
        <taxon>Betaproteobacteria</taxon>
        <taxon>Burkholderiales</taxon>
        <taxon>Comamonadaceae</taxon>
        <taxon>Comamonas</taxon>
    </lineage>
</organism>
<dbReference type="SUPFAM" id="SSF53850">
    <property type="entry name" value="Periplasmic binding protein-like II"/>
    <property type="match status" value="1"/>
</dbReference>
<sequence length="294" mass="32904">MPAILLLAIGGTSFAQAPASGNWDKIKDTHTITVGYRPDGLPFSYEMEGSKKPVGYAIEICQALIARLQQSMGLPQLDIRYRAINGQTRFTDLASGDIDVDCSNTTNTKERRETRQVAFSIPYYMAGVRMLTLGSSKINDMEGLHNKRVITTKGTTSFKTLGSALSSGLKIAHSECLQHQDCFNAVQNGTADVWLMDDVLLAAYRAQAAKPEQFKIVGKLMSIEPLSLMMRESDARMKKVFDEEMRAMASNQEIARLYKKWFESPLPGKRFNLNTPMSYLLTDMLRYPSDKFDN</sequence>
<dbReference type="InterPro" id="IPR001638">
    <property type="entry name" value="Solute-binding_3/MltF_N"/>
</dbReference>
<reference evidence="5 6" key="1">
    <citation type="submission" date="2020-08" db="EMBL/GenBank/DDBJ databases">
        <title>Functional genomics of gut bacteria from endangered species of beetles.</title>
        <authorList>
            <person name="Carlos-Shanley C."/>
        </authorList>
    </citation>
    <scope>NUCLEOTIDE SEQUENCE [LARGE SCALE GENOMIC DNA]</scope>
    <source>
        <strain evidence="5 6">S00124</strain>
    </source>
</reference>
<feature type="domain" description="Solute-binding protein family 3/N-terminal" evidence="4">
    <location>
        <begin position="31"/>
        <end position="265"/>
    </location>
</feature>
<comment type="similarity">
    <text evidence="1">Belongs to the bacterial solute-binding protein 3 family.</text>
</comment>
<dbReference type="CDD" id="cd13688">
    <property type="entry name" value="PBP2_GltI_DEBP"/>
    <property type="match status" value="1"/>
</dbReference>
<evidence type="ECO:0000256" key="1">
    <source>
        <dbReference type="ARBA" id="ARBA00010333"/>
    </source>
</evidence>
<dbReference type="PANTHER" id="PTHR30085:SF2">
    <property type="entry name" value="GLUTAMATE_ASPARTATE IMPORT SOLUTE-BINDING PROTEIN"/>
    <property type="match status" value="1"/>
</dbReference>
<gene>
    <name evidence="5" type="ORF">HNP33_000027</name>
</gene>
<dbReference type="SMART" id="SM00062">
    <property type="entry name" value="PBPb"/>
    <property type="match status" value="1"/>
</dbReference>
<keyword evidence="3" id="KW-0732">Signal</keyword>
<evidence type="ECO:0000313" key="6">
    <source>
        <dbReference type="Proteomes" id="UP000562492"/>
    </source>
</evidence>
<dbReference type="EMBL" id="JACHKZ010000001">
    <property type="protein sequence ID" value="MBB6575979.1"/>
    <property type="molecule type" value="Genomic_DNA"/>
</dbReference>
<dbReference type="InterPro" id="IPR051455">
    <property type="entry name" value="Bact_solute-bind_prot3"/>
</dbReference>
<dbReference type="Pfam" id="PF00497">
    <property type="entry name" value="SBP_bac_3"/>
    <property type="match status" value="1"/>
</dbReference>
<evidence type="ECO:0000256" key="3">
    <source>
        <dbReference type="ARBA" id="ARBA00022729"/>
    </source>
</evidence>
<keyword evidence="6" id="KW-1185">Reference proteome</keyword>
<comment type="caution">
    <text evidence="5">The sequence shown here is derived from an EMBL/GenBank/DDBJ whole genome shotgun (WGS) entry which is preliminary data.</text>
</comment>